<feature type="domain" description="Tim44-like" evidence="2">
    <location>
        <begin position="113"/>
        <end position="259"/>
    </location>
</feature>
<evidence type="ECO:0000313" key="3">
    <source>
        <dbReference type="EMBL" id="WOJ88193.1"/>
    </source>
</evidence>
<evidence type="ECO:0000313" key="4">
    <source>
        <dbReference type="Proteomes" id="UP001626536"/>
    </source>
</evidence>
<organism evidence="3 4">
    <name type="scientific">Methylocapsa polymorpha</name>
    <dbReference type="NCBI Taxonomy" id="3080828"/>
    <lineage>
        <taxon>Bacteria</taxon>
        <taxon>Pseudomonadati</taxon>
        <taxon>Pseudomonadota</taxon>
        <taxon>Alphaproteobacteria</taxon>
        <taxon>Hyphomicrobiales</taxon>
        <taxon>Beijerinckiaceae</taxon>
        <taxon>Methylocapsa</taxon>
    </lineage>
</organism>
<keyword evidence="1" id="KW-1133">Transmembrane helix</keyword>
<dbReference type="Gene3D" id="3.10.450.240">
    <property type="match status" value="1"/>
</dbReference>
<dbReference type="RefSeq" id="WP_407337633.1">
    <property type="nucleotide sequence ID" value="NZ_CP136862.1"/>
</dbReference>
<keyword evidence="1" id="KW-0812">Transmembrane</keyword>
<keyword evidence="1" id="KW-0472">Membrane</keyword>
<evidence type="ECO:0000256" key="1">
    <source>
        <dbReference type="SAM" id="Phobius"/>
    </source>
</evidence>
<keyword evidence="4" id="KW-1185">Reference proteome</keyword>
<dbReference type="InterPro" id="IPR007379">
    <property type="entry name" value="Tim44-like_dom"/>
</dbReference>
<evidence type="ECO:0000259" key="2">
    <source>
        <dbReference type="SMART" id="SM00978"/>
    </source>
</evidence>
<dbReference type="SUPFAM" id="SSF54427">
    <property type="entry name" value="NTF2-like"/>
    <property type="match status" value="1"/>
</dbReference>
<proteinExistence type="predicted"/>
<sequence length="260" mass="26893">MTTPNSGVFSRPNPGGFSSGGFFSGGFGRGLLGGLLGAGLFGMLFGHGLFGGLGGGMSILGLLLQVGLLYLLFRLVMGFIRGRRAAVPNGPYESGPAASPLSGFGGGLGGFGGGSGAAAARQARLDVSPADFAVFEQRLAAIQAAYSVEDLDALRSLTTPEAASYFAEDLAVNARKGLVNRLSDVTFLQGDLSEAWREDASEYATVAMRFSLIDTMVDRATGKIVSGDPRTPEQATEVWTFVRRAGGGPGDWKLSAIQQA</sequence>
<feature type="transmembrane region" description="Helical" evidence="1">
    <location>
        <begin position="56"/>
        <end position="76"/>
    </location>
</feature>
<name>A0ABZ0HNV0_9HYPH</name>
<reference evidence="3 4" key="1">
    <citation type="submission" date="2023-10" db="EMBL/GenBank/DDBJ databases">
        <title>Novel methanotroph of the genus Methylocapsa from a subarctic wetland.</title>
        <authorList>
            <person name="Belova S.E."/>
            <person name="Oshkin I.Y."/>
            <person name="Miroshnikov K."/>
            <person name="Dedysh S.N."/>
        </authorList>
    </citation>
    <scope>NUCLEOTIDE SEQUENCE [LARGE SCALE GENOMIC DNA]</scope>
    <source>
        <strain evidence="3 4">RX1</strain>
    </source>
</reference>
<accession>A0ABZ0HNV0</accession>
<feature type="transmembrane region" description="Helical" evidence="1">
    <location>
        <begin position="31"/>
        <end position="50"/>
    </location>
</feature>
<dbReference type="Proteomes" id="UP001626536">
    <property type="component" value="Chromosome"/>
</dbReference>
<protein>
    <submittedName>
        <fullName evidence="3">TIM44-like domain-containing protein</fullName>
    </submittedName>
</protein>
<dbReference type="InterPro" id="IPR032710">
    <property type="entry name" value="NTF2-like_dom_sf"/>
</dbReference>
<dbReference type="EMBL" id="CP136862">
    <property type="protein sequence ID" value="WOJ88193.1"/>
    <property type="molecule type" value="Genomic_DNA"/>
</dbReference>
<dbReference type="PANTHER" id="PTHR41542:SF1">
    <property type="entry name" value="BLL5807 PROTEIN"/>
    <property type="match status" value="1"/>
</dbReference>
<dbReference type="SMART" id="SM00978">
    <property type="entry name" value="Tim44"/>
    <property type="match status" value="1"/>
</dbReference>
<dbReference type="Pfam" id="PF04280">
    <property type="entry name" value="Tim44"/>
    <property type="match status" value="1"/>
</dbReference>
<gene>
    <name evidence="3" type="ORF">RZS28_10045</name>
</gene>
<dbReference type="PANTHER" id="PTHR41542">
    <property type="entry name" value="BLL5807 PROTEIN"/>
    <property type="match status" value="1"/>
</dbReference>